<sequence length="168" mass="18052">MNREDAEILDLIERGYDDQAILALYPHLTPEALHWLTSQEPAPAPRRGPPARKATRKGRRVVLTALQAALVPAVLLILGSGFLSTMKGIGQAGGGSFVRAEVITKYAVSQPDGAPRYVVRTALGDTSVKPGVYADVRVRRPVCLQLVRDRRGGGASRMVGVVPDDLCT</sequence>
<evidence type="ECO:0000256" key="1">
    <source>
        <dbReference type="SAM" id="MobiDB-lite"/>
    </source>
</evidence>
<proteinExistence type="predicted"/>
<accession>A0ABW1DNC4</accession>
<reference evidence="4" key="1">
    <citation type="journal article" date="2019" name="Int. J. Syst. Evol. Microbiol.">
        <title>The Global Catalogue of Microorganisms (GCM) 10K type strain sequencing project: providing services to taxonomists for standard genome sequencing and annotation.</title>
        <authorList>
            <consortium name="The Broad Institute Genomics Platform"/>
            <consortium name="The Broad Institute Genome Sequencing Center for Infectious Disease"/>
            <person name="Wu L."/>
            <person name="Ma J."/>
        </authorList>
    </citation>
    <scope>NUCLEOTIDE SEQUENCE [LARGE SCALE GENOMIC DNA]</scope>
    <source>
        <strain evidence="4">CGMCC 1.15053</strain>
    </source>
</reference>
<comment type="caution">
    <text evidence="3">The sequence shown here is derived from an EMBL/GenBank/DDBJ whole genome shotgun (WGS) entry which is preliminary data.</text>
</comment>
<evidence type="ECO:0000313" key="4">
    <source>
        <dbReference type="Proteomes" id="UP001595979"/>
    </source>
</evidence>
<evidence type="ECO:0000256" key="2">
    <source>
        <dbReference type="SAM" id="Phobius"/>
    </source>
</evidence>
<keyword evidence="4" id="KW-1185">Reference proteome</keyword>
<dbReference type="RefSeq" id="WP_380050640.1">
    <property type="nucleotide sequence ID" value="NZ_JBHSOH010000020.1"/>
</dbReference>
<organism evidence="3 4">
    <name type="scientific">Deinococcus petrolearius</name>
    <dbReference type="NCBI Taxonomy" id="1751295"/>
    <lineage>
        <taxon>Bacteria</taxon>
        <taxon>Thermotogati</taxon>
        <taxon>Deinococcota</taxon>
        <taxon>Deinococci</taxon>
        <taxon>Deinococcales</taxon>
        <taxon>Deinococcaceae</taxon>
        <taxon>Deinococcus</taxon>
    </lineage>
</organism>
<keyword evidence="2" id="KW-0812">Transmembrane</keyword>
<gene>
    <name evidence="3" type="ORF">ACFPQ6_14235</name>
</gene>
<dbReference type="Proteomes" id="UP001595979">
    <property type="component" value="Unassembled WGS sequence"/>
</dbReference>
<protein>
    <submittedName>
        <fullName evidence="3">Uncharacterized protein</fullName>
    </submittedName>
</protein>
<evidence type="ECO:0000313" key="3">
    <source>
        <dbReference type="EMBL" id="MFC5849468.1"/>
    </source>
</evidence>
<keyword evidence="2" id="KW-1133">Transmembrane helix</keyword>
<dbReference type="EMBL" id="JBHSOH010000020">
    <property type="protein sequence ID" value="MFC5849468.1"/>
    <property type="molecule type" value="Genomic_DNA"/>
</dbReference>
<feature type="transmembrane region" description="Helical" evidence="2">
    <location>
        <begin position="61"/>
        <end position="83"/>
    </location>
</feature>
<keyword evidence="2" id="KW-0472">Membrane</keyword>
<name>A0ABW1DNC4_9DEIO</name>
<feature type="region of interest" description="Disordered" evidence="1">
    <location>
        <begin position="37"/>
        <end position="56"/>
    </location>
</feature>